<dbReference type="EnsemblProtists" id="EOD15838">
    <property type="protein sequence ID" value="EOD15838"/>
    <property type="gene ID" value="EMIHUDRAFT_245558"/>
</dbReference>
<evidence type="ECO:0000313" key="1">
    <source>
        <dbReference type="EnsemblProtists" id="EOD15838"/>
    </source>
</evidence>
<dbReference type="HOGENOM" id="CLU_824957_0_0_1"/>
<evidence type="ECO:0008006" key="3">
    <source>
        <dbReference type="Google" id="ProtNLM"/>
    </source>
</evidence>
<name>A0A0D3IX53_EMIH1</name>
<dbReference type="AlphaFoldDB" id="A0A0D3IX53"/>
<organism evidence="1 2">
    <name type="scientific">Emiliania huxleyi (strain CCMP1516)</name>
    <dbReference type="NCBI Taxonomy" id="280463"/>
    <lineage>
        <taxon>Eukaryota</taxon>
        <taxon>Haptista</taxon>
        <taxon>Haptophyta</taxon>
        <taxon>Prymnesiophyceae</taxon>
        <taxon>Isochrysidales</taxon>
        <taxon>Noelaerhabdaceae</taxon>
        <taxon>Emiliania</taxon>
    </lineage>
</organism>
<reference evidence="1" key="2">
    <citation type="submission" date="2024-10" db="UniProtKB">
        <authorList>
            <consortium name="EnsemblProtists"/>
        </authorList>
    </citation>
    <scope>IDENTIFICATION</scope>
</reference>
<sequence>MCPTEQWRLLRNLINSQSGKPGALVVELPEGSLFTWTACSQLRVHLAHVTLRSTGVGASLNASGCSRHFDVAFGGTLELDHVHLVDGGKQASGGAVKVRHGGSLLVTESSIEDSSVVSLDGTAYGGAIDASNEIAIDLEVALRMLRQSPYYSLHLNELASGVTVPGEIGSHGFTGLVTILVCRENEGAHDVATEVKAAAAEGHSSTTAAPDSPDVVVIREASEVLKEANAPAPLQGRAVLLLYLNEKTFLDPSGTVARIVQTAMDRRIAIAPVAEQDPASGGVAFRQFFQQTPQVLQQPPYKLFDTLAVPLYPSQQHRKMINRSVGVGYLSFNLLST</sequence>
<protein>
    <recommendedName>
        <fullName evidence="3">FAD-binding PCMH-type domain-containing protein</fullName>
    </recommendedName>
</protein>
<accession>A0A0D3IX53</accession>
<proteinExistence type="predicted"/>
<keyword evidence="2" id="KW-1185">Reference proteome</keyword>
<reference evidence="2" key="1">
    <citation type="journal article" date="2013" name="Nature">
        <title>Pan genome of the phytoplankton Emiliania underpins its global distribution.</title>
        <authorList>
            <person name="Read B.A."/>
            <person name="Kegel J."/>
            <person name="Klute M.J."/>
            <person name="Kuo A."/>
            <person name="Lefebvre S.C."/>
            <person name="Maumus F."/>
            <person name="Mayer C."/>
            <person name="Miller J."/>
            <person name="Monier A."/>
            <person name="Salamov A."/>
            <person name="Young J."/>
            <person name="Aguilar M."/>
            <person name="Claverie J.M."/>
            <person name="Frickenhaus S."/>
            <person name="Gonzalez K."/>
            <person name="Herman E.K."/>
            <person name="Lin Y.C."/>
            <person name="Napier J."/>
            <person name="Ogata H."/>
            <person name="Sarno A.F."/>
            <person name="Shmutz J."/>
            <person name="Schroeder D."/>
            <person name="de Vargas C."/>
            <person name="Verret F."/>
            <person name="von Dassow P."/>
            <person name="Valentin K."/>
            <person name="Van de Peer Y."/>
            <person name="Wheeler G."/>
            <person name="Dacks J.B."/>
            <person name="Delwiche C.F."/>
            <person name="Dyhrman S.T."/>
            <person name="Glockner G."/>
            <person name="John U."/>
            <person name="Richards T."/>
            <person name="Worden A.Z."/>
            <person name="Zhang X."/>
            <person name="Grigoriev I.V."/>
            <person name="Allen A.E."/>
            <person name="Bidle K."/>
            <person name="Borodovsky M."/>
            <person name="Bowler C."/>
            <person name="Brownlee C."/>
            <person name="Cock J.M."/>
            <person name="Elias M."/>
            <person name="Gladyshev V.N."/>
            <person name="Groth M."/>
            <person name="Guda C."/>
            <person name="Hadaegh A."/>
            <person name="Iglesias-Rodriguez M.D."/>
            <person name="Jenkins J."/>
            <person name="Jones B.M."/>
            <person name="Lawson T."/>
            <person name="Leese F."/>
            <person name="Lindquist E."/>
            <person name="Lobanov A."/>
            <person name="Lomsadze A."/>
            <person name="Malik S.B."/>
            <person name="Marsh M.E."/>
            <person name="Mackinder L."/>
            <person name="Mock T."/>
            <person name="Mueller-Roeber B."/>
            <person name="Pagarete A."/>
            <person name="Parker M."/>
            <person name="Probert I."/>
            <person name="Quesneville H."/>
            <person name="Raines C."/>
            <person name="Rensing S.A."/>
            <person name="Riano-Pachon D.M."/>
            <person name="Richier S."/>
            <person name="Rokitta S."/>
            <person name="Shiraiwa Y."/>
            <person name="Soanes D.M."/>
            <person name="van der Giezen M."/>
            <person name="Wahlund T.M."/>
            <person name="Williams B."/>
            <person name="Wilson W."/>
            <person name="Wolfe G."/>
            <person name="Wurch L.L."/>
        </authorList>
    </citation>
    <scope>NUCLEOTIDE SEQUENCE</scope>
</reference>
<evidence type="ECO:0000313" key="2">
    <source>
        <dbReference type="Proteomes" id="UP000013827"/>
    </source>
</evidence>
<dbReference type="PaxDb" id="2903-EOD15838"/>
<dbReference type="Proteomes" id="UP000013827">
    <property type="component" value="Unassembled WGS sequence"/>
</dbReference>
<dbReference type="KEGG" id="ehx:EMIHUDRAFT_245558"/>
<dbReference type="RefSeq" id="XP_005768267.1">
    <property type="nucleotide sequence ID" value="XM_005768210.1"/>
</dbReference>
<dbReference type="GeneID" id="17261987"/>